<evidence type="ECO:0000313" key="3">
    <source>
        <dbReference type="Proteomes" id="UP000477386"/>
    </source>
</evidence>
<accession>A0A6M0ISN5</accession>
<dbReference type="InterPro" id="IPR041542">
    <property type="entry name" value="GH43_C2"/>
</dbReference>
<comment type="caution">
    <text evidence="2">The sequence shown here is derived from an EMBL/GenBank/DDBJ whole genome shotgun (WGS) entry which is preliminary data.</text>
</comment>
<protein>
    <recommendedName>
        <fullName evidence="1">Beta-xylosidase C-terminal Concanavalin A-like domain-containing protein</fullName>
    </recommendedName>
</protein>
<dbReference type="EMBL" id="JAAGNZ010000003">
    <property type="protein sequence ID" value="NEU70093.1"/>
    <property type="molecule type" value="Genomic_DNA"/>
</dbReference>
<organism evidence="2 3">
    <name type="scientific">Spirosoma agri</name>
    <dbReference type="NCBI Taxonomy" id="1987381"/>
    <lineage>
        <taxon>Bacteria</taxon>
        <taxon>Pseudomonadati</taxon>
        <taxon>Bacteroidota</taxon>
        <taxon>Cytophagia</taxon>
        <taxon>Cytophagales</taxon>
        <taxon>Cytophagaceae</taxon>
        <taxon>Spirosoma</taxon>
    </lineage>
</organism>
<gene>
    <name evidence="2" type="ORF">GK091_24665</name>
</gene>
<reference evidence="2 3" key="1">
    <citation type="submission" date="2020-02" db="EMBL/GenBank/DDBJ databases">
        <title>Draft genome sequence of two Spirosoma agri KCTC 52727 and Spirosoma terrae KCTC 52035.</title>
        <authorList>
            <person name="Rojas J."/>
            <person name="Ambika Manirajan B."/>
            <person name="Ratering S."/>
            <person name="Suarez C."/>
            <person name="Schnell S."/>
        </authorList>
    </citation>
    <scope>NUCLEOTIDE SEQUENCE [LARGE SCALE GENOMIC DNA]</scope>
    <source>
        <strain evidence="2 3">KCTC 52727</strain>
    </source>
</reference>
<feature type="domain" description="Beta-xylosidase C-terminal Concanavalin A-like" evidence="1">
    <location>
        <begin position="3"/>
        <end position="33"/>
    </location>
</feature>
<proteinExistence type="predicted"/>
<dbReference type="Proteomes" id="UP000477386">
    <property type="component" value="Unassembled WGS sequence"/>
</dbReference>
<sequence length="38" mass="4392">MEKWTSAKVGLFCTSQRGIRTGSYADIDWFQIEQPANR</sequence>
<evidence type="ECO:0000313" key="2">
    <source>
        <dbReference type="EMBL" id="NEU70093.1"/>
    </source>
</evidence>
<dbReference type="Pfam" id="PF17851">
    <property type="entry name" value="GH43_C2"/>
    <property type="match status" value="1"/>
</dbReference>
<dbReference type="AlphaFoldDB" id="A0A6M0ISN5"/>
<name>A0A6M0ISN5_9BACT</name>
<keyword evidence="3" id="KW-1185">Reference proteome</keyword>
<dbReference type="Gene3D" id="2.60.120.200">
    <property type="match status" value="1"/>
</dbReference>
<evidence type="ECO:0000259" key="1">
    <source>
        <dbReference type="Pfam" id="PF17851"/>
    </source>
</evidence>